<reference evidence="2 3" key="1">
    <citation type="journal article" date="2019" name="Sci. Rep.">
        <title>Orb-weaving spider Araneus ventricosus genome elucidates the spidroin gene catalogue.</title>
        <authorList>
            <person name="Kono N."/>
            <person name="Nakamura H."/>
            <person name="Ohtoshi R."/>
            <person name="Moran D.A.P."/>
            <person name="Shinohara A."/>
            <person name="Yoshida Y."/>
            <person name="Fujiwara M."/>
            <person name="Mori M."/>
            <person name="Tomita M."/>
            <person name="Arakawa K."/>
        </authorList>
    </citation>
    <scope>NUCLEOTIDE SEQUENCE [LARGE SCALE GENOMIC DNA]</scope>
</reference>
<evidence type="ECO:0000256" key="1">
    <source>
        <dbReference type="SAM" id="MobiDB-lite"/>
    </source>
</evidence>
<feature type="compositionally biased region" description="Polar residues" evidence="1">
    <location>
        <begin position="698"/>
        <end position="713"/>
    </location>
</feature>
<feature type="compositionally biased region" description="Low complexity" evidence="1">
    <location>
        <begin position="123"/>
        <end position="137"/>
    </location>
</feature>
<feature type="compositionally biased region" description="Polar residues" evidence="1">
    <location>
        <begin position="605"/>
        <end position="630"/>
    </location>
</feature>
<feature type="compositionally biased region" description="Low complexity" evidence="1">
    <location>
        <begin position="56"/>
        <end position="67"/>
    </location>
</feature>
<feature type="compositionally biased region" description="Low complexity" evidence="1">
    <location>
        <begin position="98"/>
        <end position="112"/>
    </location>
</feature>
<feature type="compositionally biased region" description="Low complexity" evidence="1">
    <location>
        <begin position="205"/>
        <end position="218"/>
    </location>
</feature>
<name>A0A4Y2NJK2_ARAVE</name>
<feature type="compositionally biased region" description="Polar residues" evidence="1">
    <location>
        <begin position="556"/>
        <end position="594"/>
    </location>
</feature>
<feature type="compositionally biased region" description="Low complexity" evidence="1">
    <location>
        <begin position="12"/>
        <end position="24"/>
    </location>
</feature>
<feature type="compositionally biased region" description="Polar residues" evidence="1">
    <location>
        <begin position="172"/>
        <end position="186"/>
    </location>
</feature>
<feature type="compositionally biased region" description="Low complexity" evidence="1">
    <location>
        <begin position="75"/>
        <end position="85"/>
    </location>
</feature>
<organism evidence="2 3">
    <name type="scientific">Araneus ventricosus</name>
    <name type="common">Orbweaver spider</name>
    <name type="synonym">Epeira ventricosa</name>
    <dbReference type="NCBI Taxonomy" id="182803"/>
    <lineage>
        <taxon>Eukaryota</taxon>
        <taxon>Metazoa</taxon>
        <taxon>Ecdysozoa</taxon>
        <taxon>Arthropoda</taxon>
        <taxon>Chelicerata</taxon>
        <taxon>Arachnida</taxon>
        <taxon>Araneae</taxon>
        <taxon>Araneomorphae</taxon>
        <taxon>Entelegynae</taxon>
        <taxon>Araneoidea</taxon>
        <taxon>Araneidae</taxon>
        <taxon>Araneus</taxon>
    </lineage>
</organism>
<proteinExistence type="predicted"/>
<evidence type="ECO:0000313" key="3">
    <source>
        <dbReference type="Proteomes" id="UP000499080"/>
    </source>
</evidence>
<sequence>APFNPPGSSPVNSFGNPPSANNAPFNPPGSSPVNSFGNPPSVNNAPFNPPGSLPANSFGNPSSVNNPPFNPPGSSPVNSFGNPPSMNNAPFNLPGSPPVNSFNNPPFGSSAPLSPPVSPPMNPSNNPSGPSGNWPPNDYEGQGQARSEFSKNQAPSGGPSSSSHQNDKESQGYKNSSDNAALASTASPKISSPSQDSKSTDSDSSDNSNWTTPSPNTDASQKKAAGNEKSDDEEPCDEKFKIALYEKLINDDRFCTFFGKLPISATKPEVPKIIKHAFKEYGIEQHYTEFSTFWRFESKTLNKESTIEDWDEVISKISKIIFSRNNLLKGDCEEAGKKMAGYILDTFPGDPAASSTENTNQNDENDETSTESNSNSSGQKANPASDSTANASAENNFNSEKSTDSGNLSFPELQSKLANTFKHDGSTEQNGGNVPFSELLSTFETQENLEKLHRAAENCVSPSGFDFNKLLTTMTDVTDKIQNNHPDWSHDKCQKEMYSATVAALAKVLQDTLKNSNNNAKSQSSSTQPDSAVDASDSQSSNSGSQPEGPGDRNAGSIQPSNFAPGPVNTNYGDSANGNLQNAPFSQPSAQNFPPQDYPADPPTSMKTQPYSGTQPFPGSRNTRFQQSPNIAPDSGDMNFPNGNFGNSQFQADNLGNDYGSNASPYEARPVVPNGNSQNFPPHLNQNYNSGVPAAGPNHNSQPQFNSNYNSRDPANGPVIPQW</sequence>
<feature type="region of interest" description="Disordered" evidence="1">
    <location>
        <begin position="1"/>
        <end position="235"/>
    </location>
</feature>
<gene>
    <name evidence="2" type="ORF">AVEN_10361_1</name>
</gene>
<feature type="compositionally biased region" description="Low complexity" evidence="1">
    <location>
        <begin position="187"/>
        <end position="197"/>
    </location>
</feature>
<comment type="caution">
    <text evidence="2">The sequence shown here is derived from an EMBL/GenBank/DDBJ whole genome shotgun (WGS) entry which is preliminary data.</text>
</comment>
<feature type="region of interest" description="Disordered" evidence="1">
    <location>
        <begin position="516"/>
        <end position="723"/>
    </location>
</feature>
<dbReference type="OrthoDB" id="6432832at2759"/>
<feature type="region of interest" description="Disordered" evidence="1">
    <location>
        <begin position="346"/>
        <end position="410"/>
    </location>
</feature>
<feature type="compositionally biased region" description="Pro residues" evidence="1">
    <location>
        <begin position="113"/>
        <end position="122"/>
    </location>
</feature>
<feature type="compositionally biased region" description="Polar residues" evidence="1">
    <location>
        <begin position="144"/>
        <end position="164"/>
    </location>
</feature>
<feature type="compositionally biased region" description="Polar residues" evidence="1">
    <location>
        <begin position="33"/>
        <end position="46"/>
    </location>
</feature>
<feature type="compositionally biased region" description="Polar residues" evidence="1">
    <location>
        <begin position="674"/>
        <end position="690"/>
    </location>
</feature>
<feature type="compositionally biased region" description="Polar residues" evidence="1">
    <location>
        <begin position="641"/>
        <end position="664"/>
    </location>
</feature>
<dbReference type="Proteomes" id="UP000499080">
    <property type="component" value="Unassembled WGS sequence"/>
</dbReference>
<protein>
    <submittedName>
        <fullName evidence="2">Uncharacterized protein</fullName>
    </submittedName>
</protein>
<dbReference type="AlphaFoldDB" id="A0A4Y2NJK2"/>
<feature type="compositionally biased region" description="Low complexity" evidence="1">
    <location>
        <begin position="516"/>
        <end position="549"/>
    </location>
</feature>
<keyword evidence="3" id="KW-1185">Reference proteome</keyword>
<accession>A0A4Y2NJK2</accession>
<dbReference type="EMBL" id="BGPR01128170">
    <property type="protein sequence ID" value="GBN38994.1"/>
    <property type="molecule type" value="Genomic_DNA"/>
</dbReference>
<evidence type="ECO:0000313" key="2">
    <source>
        <dbReference type="EMBL" id="GBN38994.1"/>
    </source>
</evidence>
<feature type="non-terminal residue" evidence="2">
    <location>
        <position position="1"/>
    </location>
</feature>
<feature type="compositionally biased region" description="Low complexity" evidence="1">
    <location>
        <begin position="387"/>
        <end position="400"/>
    </location>
</feature>